<gene>
    <name evidence="1" type="ORF">NCTC11227_01335</name>
</gene>
<dbReference type="Proteomes" id="UP000255102">
    <property type="component" value="Unassembled WGS sequence"/>
</dbReference>
<protein>
    <submittedName>
        <fullName evidence="1">Uncharacterized protein</fullName>
    </submittedName>
</protein>
<reference evidence="1 2" key="1">
    <citation type="submission" date="2018-06" db="EMBL/GenBank/DDBJ databases">
        <authorList>
            <consortium name="Pathogen Informatics"/>
            <person name="Doyle S."/>
        </authorList>
    </citation>
    <scope>NUCLEOTIDE SEQUENCE [LARGE SCALE GENOMIC DNA]</scope>
    <source>
        <strain evidence="1 2">NCTC11227</strain>
    </source>
</reference>
<sequence>MRKLQALFLQRLVESSNLILSCHPSNVTILKHTQKQELNAF</sequence>
<evidence type="ECO:0000313" key="2">
    <source>
        <dbReference type="Proteomes" id="UP000255102"/>
    </source>
</evidence>
<evidence type="ECO:0000313" key="1">
    <source>
        <dbReference type="EMBL" id="STY87327.1"/>
    </source>
</evidence>
<accession>A0A378PLJ9</accession>
<dbReference type="EMBL" id="UGPW01000001">
    <property type="protein sequence ID" value="STY87327.1"/>
    <property type="molecule type" value="Genomic_DNA"/>
</dbReference>
<proteinExistence type="predicted"/>
<name>A0A378PLJ9_9GAMM</name>
<organism evidence="1 2">
    <name type="scientific">Moraxella ovis</name>
    <dbReference type="NCBI Taxonomy" id="29433"/>
    <lineage>
        <taxon>Bacteria</taxon>
        <taxon>Pseudomonadati</taxon>
        <taxon>Pseudomonadota</taxon>
        <taxon>Gammaproteobacteria</taxon>
        <taxon>Moraxellales</taxon>
        <taxon>Moraxellaceae</taxon>
        <taxon>Moraxella</taxon>
    </lineage>
</organism>
<dbReference type="AlphaFoldDB" id="A0A378PLJ9"/>